<dbReference type="KEGG" id="lgi:LOTGIDRAFT_220695"/>
<dbReference type="RefSeq" id="XP_009062921.1">
    <property type="nucleotide sequence ID" value="XM_009064673.1"/>
</dbReference>
<dbReference type="InterPro" id="IPR056235">
    <property type="entry name" value="INTS4_8HBD"/>
</dbReference>
<dbReference type="PANTHER" id="PTHR20938:SF0">
    <property type="entry name" value="INTEGRATOR COMPLEX SUBUNIT 4"/>
    <property type="match status" value="1"/>
</dbReference>
<sequence length="935" mass="105101">MAALLKKRALAEYSQVIQEEPKPIKKLRLVQKPVTSEINLNLSSATNSQDVLNILLRFGNTLPIQGEQTSHVVTQILDHFSHEKETIVRCKMVELIGEMSKLPGCDVAEIINGLMSLLNTEKSHKVQGSIVESLTSAGQTISSSNTAVIQELVEKAVQMLKDSCHMVRSKCLSLIGKLSSNHYKTDNGIHYNIQDILANFTHDQDPRVRSSSLQAMLSFHQRGIQLDQMIYEQACKSLVDDHESGRMAAVKLIWVLSHIYPEVTIKSEDGGEDLRLIDDGFAKICNMMNDISMKVRAEAASLLGSLHLVSSRFLEQTLDKKLMSNMRRKKSASERAKEHYQSGEWSTGQKWADDKPKEELDAESVNLMNIGACGAFIHGLEDEFLEVRNAALDSLCELAAQSQQFSILSQDSIIDMFNDEIEMIRLNAINSLRKISHNIILREDQLDIILGVLQDYSAIVRETAHSMLGDVKLATKECVNACVMALLDNLQRYPQDKEAVWRCSRNIGLNHPHLTLTLVPDLLCIHPYFDTPEPDMDDPAYITVLMLVFNSAIKCPTMLPLFQEHTLRHYTYLRGSMPELVPSLDLNQHVEIVVNNSRQNLSGVLTQCVSQLTNLDKLDSSSVIQILELTVRDLERLKKLDVSISHVAECTSMFLHAQLLVTKLMSDIKRTSGKMTLSSNVIAPLDKVMKLTTTLQTLFLGISNKELSLIRQTELQALTIQLQSVILHGSLAEQLRTAETYINYLQHLQRFLETNSIQPDEFTTHLIAPLGNLEPSKLNIIRHVTHTSLELIHPSNFPINKQVRKTEVKIHAPVTCLDSSVKFSAGLTTGIPLDVTVENIENTRNILIQVNYPDQQQQLITPCLSHWRKLSPLRHRLTTQVIISHALWSESCPIEISLVMKVAPIPGRRNTKIPENIELCKPVEILVLTKPSKRA</sequence>
<evidence type="ECO:0000259" key="4">
    <source>
        <dbReference type="Pfam" id="PF24493"/>
    </source>
</evidence>
<dbReference type="STRING" id="225164.V3ZV05"/>
<dbReference type="OrthoDB" id="18190at2759"/>
<dbReference type="Pfam" id="PF24493">
    <property type="entry name" value="INTS4_8HBD"/>
    <property type="match status" value="1"/>
</dbReference>
<keyword evidence="7" id="KW-1185">Reference proteome</keyword>
<dbReference type="Pfam" id="PF25458">
    <property type="entry name" value="INTS4_C"/>
    <property type="match status" value="1"/>
</dbReference>
<dbReference type="Proteomes" id="UP000030746">
    <property type="component" value="Unassembled WGS sequence"/>
</dbReference>
<dbReference type="GeneID" id="20246950"/>
<proteinExistence type="predicted"/>
<dbReference type="OMA" id="GNRHPDY"/>
<dbReference type="EMBL" id="KB203083">
    <property type="protein sequence ID" value="ESO86380.1"/>
    <property type="molecule type" value="Genomic_DNA"/>
</dbReference>
<name>V3ZV05_LOTGI</name>
<dbReference type="AlphaFoldDB" id="V3ZV05"/>
<protein>
    <submittedName>
        <fullName evidence="6">Uncharacterized protein</fullName>
    </submittedName>
</protein>
<evidence type="ECO:0000256" key="3">
    <source>
        <dbReference type="SAM" id="MobiDB-lite"/>
    </source>
</evidence>
<feature type="domain" description="INTS4 8 helical bundle" evidence="4">
    <location>
        <begin position="605"/>
        <end position="785"/>
    </location>
</feature>
<dbReference type="GO" id="GO:0016180">
    <property type="term" value="P:snRNA processing"/>
    <property type="evidence" value="ECO:0007669"/>
    <property type="project" value="TreeGrafter"/>
</dbReference>
<comment type="subcellular location">
    <subcellularLocation>
        <location evidence="1">Nucleus</location>
    </subcellularLocation>
</comment>
<dbReference type="CTD" id="20246950"/>
<evidence type="ECO:0000256" key="1">
    <source>
        <dbReference type="ARBA" id="ARBA00004123"/>
    </source>
</evidence>
<feature type="compositionally biased region" description="Basic and acidic residues" evidence="3">
    <location>
        <begin position="331"/>
        <end position="341"/>
    </location>
</feature>
<evidence type="ECO:0000313" key="6">
    <source>
        <dbReference type="EMBL" id="ESO86380.1"/>
    </source>
</evidence>
<dbReference type="HOGENOM" id="CLU_012910_1_0_1"/>
<dbReference type="InterPro" id="IPR057412">
    <property type="entry name" value="INTS4_C"/>
</dbReference>
<feature type="region of interest" description="Disordered" evidence="3">
    <location>
        <begin position="325"/>
        <end position="356"/>
    </location>
</feature>
<evidence type="ECO:0000259" key="5">
    <source>
        <dbReference type="Pfam" id="PF25458"/>
    </source>
</evidence>
<evidence type="ECO:0000313" key="7">
    <source>
        <dbReference type="Proteomes" id="UP000030746"/>
    </source>
</evidence>
<accession>V3ZV05</accession>
<evidence type="ECO:0000256" key="2">
    <source>
        <dbReference type="ARBA" id="ARBA00023242"/>
    </source>
</evidence>
<dbReference type="Gene3D" id="1.25.10.10">
    <property type="entry name" value="Leucine-rich Repeat Variant"/>
    <property type="match status" value="3"/>
</dbReference>
<dbReference type="PANTHER" id="PTHR20938">
    <property type="entry name" value="INTEGRATOR COMPLEX SUBUNIT 4"/>
    <property type="match status" value="1"/>
</dbReference>
<dbReference type="InterPro" id="IPR011989">
    <property type="entry name" value="ARM-like"/>
</dbReference>
<dbReference type="SUPFAM" id="SSF48371">
    <property type="entry name" value="ARM repeat"/>
    <property type="match status" value="1"/>
</dbReference>
<organism evidence="6 7">
    <name type="scientific">Lottia gigantea</name>
    <name type="common">Giant owl limpet</name>
    <dbReference type="NCBI Taxonomy" id="225164"/>
    <lineage>
        <taxon>Eukaryota</taxon>
        <taxon>Metazoa</taxon>
        <taxon>Spiralia</taxon>
        <taxon>Lophotrochozoa</taxon>
        <taxon>Mollusca</taxon>
        <taxon>Gastropoda</taxon>
        <taxon>Patellogastropoda</taxon>
        <taxon>Lottioidea</taxon>
        <taxon>Lottiidae</taxon>
        <taxon>Lottia</taxon>
    </lineage>
</organism>
<dbReference type="GO" id="GO:0032039">
    <property type="term" value="C:integrator complex"/>
    <property type="evidence" value="ECO:0007669"/>
    <property type="project" value="TreeGrafter"/>
</dbReference>
<gene>
    <name evidence="6" type="ORF">LOTGIDRAFT_220695</name>
</gene>
<reference evidence="6 7" key="1">
    <citation type="journal article" date="2013" name="Nature">
        <title>Insights into bilaterian evolution from three spiralian genomes.</title>
        <authorList>
            <person name="Simakov O."/>
            <person name="Marletaz F."/>
            <person name="Cho S.J."/>
            <person name="Edsinger-Gonzales E."/>
            <person name="Havlak P."/>
            <person name="Hellsten U."/>
            <person name="Kuo D.H."/>
            <person name="Larsson T."/>
            <person name="Lv J."/>
            <person name="Arendt D."/>
            <person name="Savage R."/>
            <person name="Osoegawa K."/>
            <person name="de Jong P."/>
            <person name="Grimwood J."/>
            <person name="Chapman J.A."/>
            <person name="Shapiro H."/>
            <person name="Aerts A."/>
            <person name="Otillar R.P."/>
            <person name="Terry A.Y."/>
            <person name="Boore J.L."/>
            <person name="Grigoriev I.V."/>
            <person name="Lindberg D.R."/>
            <person name="Seaver E.C."/>
            <person name="Weisblat D.A."/>
            <person name="Putnam N.H."/>
            <person name="Rokhsar D.S."/>
        </authorList>
    </citation>
    <scope>NUCLEOTIDE SEQUENCE [LARGE SCALE GENOMIC DNA]</scope>
</reference>
<keyword evidence="2" id="KW-0539">Nucleus</keyword>
<dbReference type="InterPro" id="IPR016024">
    <property type="entry name" value="ARM-type_fold"/>
</dbReference>
<feature type="domain" description="Integrator complex subunit 4/Protein SIEL C-terminal Ig-like" evidence="5">
    <location>
        <begin position="810"/>
        <end position="931"/>
    </location>
</feature>